<comment type="subcellular location">
    <subcellularLocation>
        <location evidence="5">Cytoplasm</location>
    </subcellularLocation>
</comment>
<gene>
    <name evidence="5" type="primary">tsf</name>
    <name evidence="7" type="ORF">A2690_04590</name>
</gene>
<dbReference type="Gene3D" id="3.30.479.20">
    <property type="entry name" value="Elongation factor Ts, dimerisation domain"/>
    <property type="match status" value="1"/>
</dbReference>
<organism evidence="7 8">
    <name type="scientific">Candidatus Roizmanbacteria bacterium RIFCSPHIGHO2_01_FULL_39_12b</name>
    <dbReference type="NCBI Taxonomy" id="1802030"/>
    <lineage>
        <taxon>Bacteria</taxon>
        <taxon>Candidatus Roizmaniibacteriota</taxon>
    </lineage>
</organism>
<dbReference type="InterPro" id="IPR009060">
    <property type="entry name" value="UBA-like_sf"/>
</dbReference>
<dbReference type="Gene3D" id="1.10.8.10">
    <property type="entry name" value="DNA helicase RuvA subunit, C-terminal domain"/>
    <property type="match status" value="1"/>
</dbReference>
<feature type="domain" description="Translation elongation factor EFTs/EF1B dimerisation" evidence="6">
    <location>
        <begin position="71"/>
        <end position="147"/>
    </location>
</feature>
<dbReference type="InterPro" id="IPR036402">
    <property type="entry name" value="EF-Ts_dimer_sf"/>
</dbReference>
<keyword evidence="4 5" id="KW-0648">Protein biosynthesis</keyword>
<dbReference type="AlphaFoldDB" id="A0A1F7G7Z0"/>
<evidence type="ECO:0000256" key="3">
    <source>
        <dbReference type="ARBA" id="ARBA00022768"/>
    </source>
</evidence>
<dbReference type="Proteomes" id="UP000178372">
    <property type="component" value="Unassembled WGS sequence"/>
</dbReference>
<comment type="caution">
    <text evidence="7">The sequence shown here is derived from an EMBL/GenBank/DDBJ whole genome shotgun (WGS) entry which is preliminary data.</text>
</comment>
<evidence type="ECO:0000259" key="6">
    <source>
        <dbReference type="Pfam" id="PF00889"/>
    </source>
</evidence>
<dbReference type="NCBIfam" id="TIGR00116">
    <property type="entry name" value="tsf"/>
    <property type="match status" value="1"/>
</dbReference>
<evidence type="ECO:0000256" key="4">
    <source>
        <dbReference type="ARBA" id="ARBA00022917"/>
    </source>
</evidence>
<proteinExistence type="inferred from homology"/>
<dbReference type="SUPFAM" id="SSF54713">
    <property type="entry name" value="Elongation factor Ts (EF-Ts), dimerisation domain"/>
    <property type="match status" value="1"/>
</dbReference>
<dbReference type="Pfam" id="PF00889">
    <property type="entry name" value="EF_TS"/>
    <property type="match status" value="1"/>
</dbReference>
<dbReference type="InterPro" id="IPR014039">
    <property type="entry name" value="Transl_elong_EFTs/EF1B_dimer"/>
</dbReference>
<dbReference type="InterPro" id="IPR001816">
    <property type="entry name" value="Transl_elong_EFTs/EF1B"/>
</dbReference>
<dbReference type="PANTHER" id="PTHR11741">
    <property type="entry name" value="ELONGATION FACTOR TS"/>
    <property type="match status" value="1"/>
</dbReference>
<comment type="similarity">
    <text evidence="1 5">Belongs to the EF-Ts family.</text>
</comment>
<dbReference type="PANTHER" id="PTHR11741:SF0">
    <property type="entry name" value="ELONGATION FACTOR TS, MITOCHONDRIAL"/>
    <property type="match status" value="1"/>
</dbReference>
<evidence type="ECO:0000256" key="5">
    <source>
        <dbReference type="HAMAP-Rule" id="MF_00050"/>
    </source>
</evidence>
<evidence type="ECO:0000256" key="1">
    <source>
        <dbReference type="ARBA" id="ARBA00005532"/>
    </source>
</evidence>
<dbReference type="GO" id="GO:0003746">
    <property type="term" value="F:translation elongation factor activity"/>
    <property type="evidence" value="ECO:0007669"/>
    <property type="project" value="UniProtKB-UniRule"/>
</dbReference>
<reference evidence="7 8" key="1">
    <citation type="journal article" date="2016" name="Nat. Commun.">
        <title>Thousands of microbial genomes shed light on interconnected biogeochemical processes in an aquifer system.</title>
        <authorList>
            <person name="Anantharaman K."/>
            <person name="Brown C.T."/>
            <person name="Hug L.A."/>
            <person name="Sharon I."/>
            <person name="Castelle C.J."/>
            <person name="Probst A.J."/>
            <person name="Thomas B.C."/>
            <person name="Singh A."/>
            <person name="Wilkins M.J."/>
            <person name="Karaoz U."/>
            <person name="Brodie E.L."/>
            <person name="Williams K.H."/>
            <person name="Hubbard S.S."/>
            <person name="Banfield J.F."/>
        </authorList>
    </citation>
    <scope>NUCLEOTIDE SEQUENCE [LARGE SCALE GENOMIC DNA]</scope>
</reference>
<feature type="region of interest" description="Involved in Mg(2+) ion dislocation from EF-Tu" evidence="5">
    <location>
        <begin position="80"/>
        <end position="83"/>
    </location>
</feature>
<evidence type="ECO:0000313" key="7">
    <source>
        <dbReference type="EMBL" id="OGK14946.1"/>
    </source>
</evidence>
<keyword evidence="5" id="KW-0963">Cytoplasm</keyword>
<sequence length="149" mass="17031">MSQTELLKKLREETGLSYSECFKALTQAKGDLTQAKGLLKEWGVNFAEKKSEREAHEGRVFTYVHHNRKIGSMVEVMCETDFVAKNEEFMTLGADIAMQIASTAPQSRDELMKSEFIKDTSTTIENHIKQFIFKLGENITIGRFERFAL</sequence>
<dbReference type="EMBL" id="MFZF01000038">
    <property type="protein sequence ID" value="OGK14946.1"/>
    <property type="molecule type" value="Genomic_DNA"/>
</dbReference>
<protein>
    <recommendedName>
        <fullName evidence="2 5">Elongation factor Ts</fullName>
        <shortName evidence="5">EF-Ts</shortName>
    </recommendedName>
</protein>
<comment type="function">
    <text evidence="5">Associates with the EF-Tu.GDP complex and induces the exchange of GDP to GTP. It remains bound to the aminoacyl-tRNA.EF-Tu.GTP complex up to the GTP hydrolysis stage on the ribosome.</text>
</comment>
<evidence type="ECO:0000313" key="8">
    <source>
        <dbReference type="Proteomes" id="UP000178372"/>
    </source>
</evidence>
<keyword evidence="3 5" id="KW-0251">Elongation factor</keyword>
<name>A0A1F7G7Z0_9BACT</name>
<evidence type="ECO:0000256" key="2">
    <source>
        <dbReference type="ARBA" id="ARBA00016956"/>
    </source>
</evidence>
<dbReference type="HAMAP" id="MF_00050">
    <property type="entry name" value="EF_Ts"/>
    <property type="match status" value="1"/>
</dbReference>
<dbReference type="SUPFAM" id="SSF46934">
    <property type="entry name" value="UBA-like"/>
    <property type="match status" value="1"/>
</dbReference>
<dbReference type="GO" id="GO:0005737">
    <property type="term" value="C:cytoplasm"/>
    <property type="evidence" value="ECO:0007669"/>
    <property type="project" value="UniProtKB-SubCell"/>
</dbReference>
<accession>A0A1F7G7Z0</accession>
<dbReference type="CDD" id="cd14275">
    <property type="entry name" value="UBA_EF-Ts"/>
    <property type="match status" value="1"/>
</dbReference>